<gene>
    <name evidence="2" type="ORF">DRO07_01615</name>
</gene>
<organism evidence="2 3">
    <name type="scientific">Candidatus Iainarchaeum sp</name>
    <dbReference type="NCBI Taxonomy" id="3101447"/>
    <lineage>
        <taxon>Archaea</taxon>
        <taxon>Candidatus Iainarchaeota</taxon>
        <taxon>Candidatus Iainarchaeia</taxon>
        <taxon>Candidatus Iainarchaeales</taxon>
        <taxon>Candidatus Iainarchaeaceae</taxon>
        <taxon>Candidatus Iainarchaeum</taxon>
    </lineage>
</organism>
<feature type="region of interest" description="Disordered" evidence="1">
    <location>
        <begin position="64"/>
        <end position="100"/>
    </location>
</feature>
<sequence length="273" mass="30866">GLIFLIIIISFIKARGHPKPKPKKDEEELIKARKAELERVTQRPAEKVEEVKKKPGFFASIFAKKGKKSAEEEPSKIPAAEPQKPVLELPETQKPAKPEVIQYGKKEIEKSKPEVIRGAEIMEEAPEEDIIVEESKGTIEKSIEEAYRGEPAEKIEKLSQKEQLMRAIEKKPEATIFGGETGEHTKEETVPAPKPEIEQEEAVQIEPAEKLAEPSTKRVMLTQEELNTVERIVAVLLPKKEKYTPEQVKKVMLSEGYSEKITAEVVRRIYGNL</sequence>
<name>A0A497JFX8_9ARCH</name>
<comment type="caution">
    <text evidence="2">The sequence shown here is derived from an EMBL/GenBank/DDBJ whole genome shotgun (WGS) entry which is preliminary data.</text>
</comment>
<dbReference type="EMBL" id="QMWO01000045">
    <property type="protein sequence ID" value="RLG69806.1"/>
    <property type="molecule type" value="Genomic_DNA"/>
</dbReference>
<feature type="non-terminal residue" evidence="2">
    <location>
        <position position="1"/>
    </location>
</feature>
<accession>A0A497JFX8</accession>
<proteinExistence type="predicted"/>
<evidence type="ECO:0000313" key="3">
    <source>
        <dbReference type="Proteomes" id="UP000277633"/>
    </source>
</evidence>
<feature type="region of interest" description="Disordered" evidence="1">
    <location>
        <begin position="171"/>
        <end position="196"/>
    </location>
</feature>
<dbReference type="AlphaFoldDB" id="A0A497JFX8"/>
<evidence type="ECO:0000313" key="2">
    <source>
        <dbReference type="EMBL" id="RLG69806.1"/>
    </source>
</evidence>
<dbReference type="Proteomes" id="UP000277633">
    <property type="component" value="Unassembled WGS sequence"/>
</dbReference>
<protein>
    <submittedName>
        <fullName evidence="2">Uncharacterized protein</fullName>
    </submittedName>
</protein>
<evidence type="ECO:0000256" key="1">
    <source>
        <dbReference type="SAM" id="MobiDB-lite"/>
    </source>
</evidence>
<reference evidence="2 3" key="1">
    <citation type="submission" date="2018-06" db="EMBL/GenBank/DDBJ databases">
        <title>Extensive metabolic versatility and redundancy in microbially diverse, dynamic hydrothermal sediments.</title>
        <authorList>
            <person name="Dombrowski N."/>
            <person name="Teske A."/>
            <person name="Baker B.J."/>
        </authorList>
    </citation>
    <scope>NUCLEOTIDE SEQUENCE [LARGE SCALE GENOMIC DNA]</scope>
    <source>
        <strain evidence="2">B9_G13</strain>
    </source>
</reference>